<dbReference type="STRING" id="1292034.OR37_02589"/>
<dbReference type="InterPro" id="IPR017560">
    <property type="entry name" value="Cyt_c_biogenesis_CcmI"/>
</dbReference>
<accession>R0E7J6</accession>
<dbReference type="Gene3D" id="1.25.40.10">
    <property type="entry name" value="Tetratricopeptide repeat domain"/>
    <property type="match status" value="2"/>
</dbReference>
<evidence type="ECO:0000256" key="2">
    <source>
        <dbReference type="ARBA" id="ARBA00022748"/>
    </source>
</evidence>
<dbReference type="PATRIC" id="fig|1292034.3.peg.2571"/>
<comment type="subcellular location">
    <subcellularLocation>
        <location evidence="1">Cell envelope</location>
    </subcellularLocation>
</comment>
<sequence length="374" mass="39053" precursor="true">MIAFWIAATGLSAVTAGLVLRGAAKARPVDDADTRLEPHRRRLAEVERLALDGLLSQDELKAARAEAGRGLLAAADQAEHWTRDGAGPRKAVVATVGAACVAAVGLYLFVGHPELPDQAFAKRVAEWKAADPATLAPDQIAAVLESVVASQPKAIEPLVFLAKARVASGDLPGAEAALRRAVRLAPKRADLWSLLGQTFVMESAQKGDGGQVGPDAKLAFTQALKADPNDLRARYFLGRGKVADGDVQGGLADWRALLASLPPDNPARATLAAEIAQVETQGRLASAEPAAAQNPQVQGMIAGMVEGLAARLAQSPDDPDGWVRLVRAYAVLGEIAKRDAALASASARFKDQPKVLSALRQAADTPAQANVKTP</sequence>
<dbReference type="RefSeq" id="WP_004620458.1">
    <property type="nucleotide sequence ID" value="NZ_APMP01000016.1"/>
</dbReference>
<dbReference type="PANTHER" id="PTHR47870:SF1">
    <property type="entry name" value="CYTOCHROME C-TYPE BIOGENESIS PROTEIN CCMH"/>
    <property type="match status" value="1"/>
</dbReference>
<dbReference type="GO" id="GO:0030313">
    <property type="term" value="C:cell envelope"/>
    <property type="evidence" value="ECO:0007669"/>
    <property type="project" value="UniProtKB-SubCell"/>
</dbReference>
<comment type="caution">
    <text evidence="3">The sequence shown here is derived from an EMBL/GenBank/DDBJ whole genome shotgun (WGS) entry which is preliminary data.</text>
</comment>
<protein>
    <submittedName>
        <fullName evidence="3">Cytochrome c-type biogenesis protein CcmI</fullName>
    </submittedName>
</protein>
<dbReference type="Pfam" id="PF14559">
    <property type="entry name" value="TPR_19"/>
    <property type="match status" value="1"/>
</dbReference>
<dbReference type="EMBL" id="APMP01000016">
    <property type="protein sequence ID" value="ENZ81478.1"/>
    <property type="molecule type" value="Genomic_DNA"/>
</dbReference>
<keyword evidence="2" id="KW-0201">Cytochrome c-type biogenesis</keyword>
<dbReference type="Proteomes" id="UP000013063">
    <property type="component" value="Unassembled WGS sequence"/>
</dbReference>
<dbReference type="NCBIfam" id="TIGR03142">
    <property type="entry name" value="cytochro_ccmI"/>
    <property type="match status" value="1"/>
</dbReference>
<evidence type="ECO:0000313" key="3">
    <source>
        <dbReference type="EMBL" id="ENZ81478.1"/>
    </source>
</evidence>
<dbReference type="PANTHER" id="PTHR47870">
    <property type="entry name" value="CYTOCHROME C-TYPE BIOGENESIS PROTEIN CCMH"/>
    <property type="match status" value="1"/>
</dbReference>
<proteinExistence type="predicted"/>
<reference evidence="3 4" key="1">
    <citation type="journal article" date="2013" name="Genome Announc.">
        <title>Draft Genome Sequence for Caulobacter sp. Strain OR37, a Bacterium Tolerant to Heavy Metals.</title>
        <authorList>
            <person name="Utturkar S.M."/>
            <person name="Bollmann A."/>
            <person name="Brzoska R.M."/>
            <person name="Klingeman D.M."/>
            <person name="Epstein S.E."/>
            <person name="Palumbo A.V."/>
            <person name="Brown S.D."/>
        </authorList>
    </citation>
    <scope>NUCLEOTIDE SEQUENCE [LARGE SCALE GENOMIC DNA]</scope>
    <source>
        <strain evidence="3 4">OR37</strain>
    </source>
</reference>
<dbReference type="GO" id="GO:0005886">
    <property type="term" value="C:plasma membrane"/>
    <property type="evidence" value="ECO:0007669"/>
    <property type="project" value="TreeGrafter"/>
</dbReference>
<dbReference type="eggNOG" id="COG4235">
    <property type="taxonomic scope" value="Bacteria"/>
</dbReference>
<dbReference type="OrthoDB" id="9815847at2"/>
<dbReference type="GO" id="GO:0017004">
    <property type="term" value="P:cytochrome complex assembly"/>
    <property type="evidence" value="ECO:0007669"/>
    <property type="project" value="UniProtKB-KW"/>
</dbReference>
<dbReference type="SUPFAM" id="SSF48452">
    <property type="entry name" value="TPR-like"/>
    <property type="match status" value="1"/>
</dbReference>
<evidence type="ECO:0000256" key="1">
    <source>
        <dbReference type="ARBA" id="ARBA00004196"/>
    </source>
</evidence>
<dbReference type="AlphaFoldDB" id="R0E7J6"/>
<organism evidence="3 4">
    <name type="scientific">Caulobacter vibrioides OR37</name>
    <dbReference type="NCBI Taxonomy" id="1292034"/>
    <lineage>
        <taxon>Bacteria</taxon>
        <taxon>Pseudomonadati</taxon>
        <taxon>Pseudomonadota</taxon>
        <taxon>Alphaproteobacteria</taxon>
        <taxon>Caulobacterales</taxon>
        <taxon>Caulobacteraceae</taxon>
        <taxon>Caulobacter</taxon>
    </lineage>
</organism>
<name>R0E7J6_CAUVI</name>
<gene>
    <name evidence="3" type="ORF">OR37_02589</name>
</gene>
<dbReference type="InterPro" id="IPR051263">
    <property type="entry name" value="C-type_cytochrome_biogenesis"/>
</dbReference>
<evidence type="ECO:0000313" key="4">
    <source>
        <dbReference type="Proteomes" id="UP000013063"/>
    </source>
</evidence>
<keyword evidence="4" id="KW-1185">Reference proteome</keyword>
<dbReference type="InterPro" id="IPR011990">
    <property type="entry name" value="TPR-like_helical_dom_sf"/>
</dbReference>